<evidence type="ECO:0000313" key="2">
    <source>
        <dbReference type="EMBL" id="PVD29327.1"/>
    </source>
</evidence>
<name>A0A2T7P7D0_POMCA</name>
<dbReference type="Proteomes" id="UP000245119">
    <property type="component" value="Linkage Group LG6"/>
</dbReference>
<dbReference type="AlphaFoldDB" id="A0A2T7P7D0"/>
<feature type="compositionally biased region" description="Basic and acidic residues" evidence="1">
    <location>
        <begin position="1"/>
        <end position="15"/>
    </location>
</feature>
<reference evidence="2 3" key="1">
    <citation type="submission" date="2018-04" db="EMBL/GenBank/DDBJ databases">
        <title>The genome of golden apple snail Pomacea canaliculata provides insight into stress tolerance and invasive adaptation.</title>
        <authorList>
            <person name="Liu C."/>
            <person name="Liu B."/>
            <person name="Ren Y."/>
            <person name="Zhang Y."/>
            <person name="Wang H."/>
            <person name="Li S."/>
            <person name="Jiang F."/>
            <person name="Yin L."/>
            <person name="Zhang G."/>
            <person name="Qian W."/>
            <person name="Fan W."/>
        </authorList>
    </citation>
    <scope>NUCLEOTIDE SEQUENCE [LARGE SCALE GENOMIC DNA]</scope>
    <source>
        <strain evidence="2">SZHN2017</strain>
        <tissue evidence="2">Muscle</tissue>
    </source>
</reference>
<proteinExistence type="predicted"/>
<dbReference type="EMBL" id="PZQS01000006">
    <property type="protein sequence ID" value="PVD29327.1"/>
    <property type="molecule type" value="Genomic_DNA"/>
</dbReference>
<feature type="region of interest" description="Disordered" evidence="1">
    <location>
        <begin position="1"/>
        <end position="20"/>
    </location>
</feature>
<feature type="compositionally biased region" description="Low complexity" evidence="1">
    <location>
        <begin position="39"/>
        <end position="64"/>
    </location>
</feature>
<sequence length="107" mass="11729">MKCDNRPTAKGHPRDTMTAVPWDIRHCGEEALTQPPSLESATKSSTPSETSAATAVSVATSAPSRPLPQHQRQHHHDYHSTNVFTVCQTEMQLVLLASVKSMRSLSH</sequence>
<accession>A0A2T7P7D0</accession>
<gene>
    <name evidence="2" type="ORF">C0Q70_11925</name>
</gene>
<evidence type="ECO:0000256" key="1">
    <source>
        <dbReference type="SAM" id="MobiDB-lite"/>
    </source>
</evidence>
<feature type="region of interest" description="Disordered" evidence="1">
    <location>
        <begin position="29"/>
        <end position="77"/>
    </location>
</feature>
<protein>
    <submittedName>
        <fullName evidence="2">Uncharacterized protein</fullName>
    </submittedName>
</protein>
<evidence type="ECO:0000313" key="3">
    <source>
        <dbReference type="Proteomes" id="UP000245119"/>
    </source>
</evidence>
<comment type="caution">
    <text evidence="2">The sequence shown here is derived from an EMBL/GenBank/DDBJ whole genome shotgun (WGS) entry which is preliminary data.</text>
</comment>
<organism evidence="2 3">
    <name type="scientific">Pomacea canaliculata</name>
    <name type="common">Golden apple snail</name>
    <dbReference type="NCBI Taxonomy" id="400727"/>
    <lineage>
        <taxon>Eukaryota</taxon>
        <taxon>Metazoa</taxon>
        <taxon>Spiralia</taxon>
        <taxon>Lophotrochozoa</taxon>
        <taxon>Mollusca</taxon>
        <taxon>Gastropoda</taxon>
        <taxon>Caenogastropoda</taxon>
        <taxon>Architaenioglossa</taxon>
        <taxon>Ampullarioidea</taxon>
        <taxon>Ampullariidae</taxon>
        <taxon>Pomacea</taxon>
    </lineage>
</organism>
<keyword evidence="3" id="KW-1185">Reference proteome</keyword>